<evidence type="ECO:0000313" key="1">
    <source>
        <dbReference type="EMBL" id="SER42888.1"/>
    </source>
</evidence>
<dbReference type="Proteomes" id="UP000199687">
    <property type="component" value="Unassembled WGS sequence"/>
</dbReference>
<protein>
    <recommendedName>
        <fullName evidence="3">Alpha-L-rhamnosidase</fullName>
    </recommendedName>
</protein>
<accession>A0A1H9P3Y6</accession>
<evidence type="ECO:0000313" key="2">
    <source>
        <dbReference type="Proteomes" id="UP000199687"/>
    </source>
</evidence>
<dbReference type="EMBL" id="FOGL01000004">
    <property type="protein sequence ID" value="SER42888.1"/>
    <property type="molecule type" value="Genomic_DNA"/>
</dbReference>
<keyword evidence="2" id="KW-1185">Reference proteome</keyword>
<name>A0A1H9P3Y6_9BACI</name>
<dbReference type="InterPro" id="IPR053161">
    <property type="entry name" value="Ulvan_degrading_GH"/>
</dbReference>
<dbReference type="STRING" id="531814.SAMN04487944_10489"/>
<dbReference type="AlphaFoldDB" id="A0A1H9P3Y6"/>
<reference evidence="1 2" key="1">
    <citation type="submission" date="2016-10" db="EMBL/GenBank/DDBJ databases">
        <authorList>
            <person name="de Groot N.N."/>
        </authorList>
    </citation>
    <scope>NUCLEOTIDE SEQUENCE [LARGE SCALE GENOMIC DNA]</scope>
    <source>
        <strain evidence="1 2">CGMCC 1.7727</strain>
    </source>
</reference>
<dbReference type="OrthoDB" id="9761519at2"/>
<organism evidence="1 2">
    <name type="scientific">Gracilibacillus ureilyticus</name>
    <dbReference type="NCBI Taxonomy" id="531814"/>
    <lineage>
        <taxon>Bacteria</taxon>
        <taxon>Bacillati</taxon>
        <taxon>Bacillota</taxon>
        <taxon>Bacilli</taxon>
        <taxon>Bacillales</taxon>
        <taxon>Bacillaceae</taxon>
        <taxon>Gracilibacillus</taxon>
    </lineage>
</organism>
<dbReference type="PANTHER" id="PTHR36848:SF2">
    <property type="entry name" value="SECRETED PROTEIN"/>
    <property type="match status" value="1"/>
</dbReference>
<dbReference type="PANTHER" id="PTHR36848">
    <property type="entry name" value="DNA-BINDING PROTEIN (PUTATIVE SECRETED PROTEIN)-RELATED"/>
    <property type="match status" value="1"/>
</dbReference>
<gene>
    <name evidence="1" type="ORF">SAMN04487944_10489</name>
</gene>
<proteinExistence type="predicted"/>
<sequence length="839" mass="96920">MEAVYEKFLNPGSEFSPMPFWFWNDRLDKKILRAQIEDFQEKGVEGFVLHPRMGIPKETEYLSDKFMDFVKFAVEEAHQRKMHVILYDEAMYPSGAANGKVVKKNPKFASRGLFATKIDELPDVIEIPFNDEDDRLVAVYLAEKGKENNTVNAERISCIFPLNAQIIRMTDKKASILQEEIDRFFEVKDRQKEEYCCIILKESYTNGTIRGVHAEQDDGEKNAPRSADLLNPEAVRTFIELTHERYREVVGQYFGNTIFAMFTDEPDITGRNADPGCIAWTGHFERFIYQAGLHVEDLPGLFFHIGEKTAHIRQTYQKVINKRMRETYYIPIAEWCQANQLYLTGHPAKSDDIGLLEPFTLPGQDVVWRWVAPEDEKGVTGEHSTAGKCGADAARHYQRQRNLNEYLGVCGIDNSWNLSASDMKWYTDWLAVRGVNLFCPHAFYYSVNGKVRSHERPPDVGPNNVWWPHYNHFSTYIKRLSWLMTDSINQAEIGVLALNNYLPWKTAKYFYQNQIEFNYLHEALFVDGQLQLKDNCIIAGDQSYRILVIDEIEISEFDQVVKQLLTEFIKNDGKVYIISSNREMEELEGVTYLPPDDMSSFKKHFLASRYAELTGESSNIRLTKLKKSGKIYYFFTNEGETNYKGTVKFFNDMPSEEWNPWAGSRKRLVQNDNGQYFLHLPYRESIIWSVEASENLKNDDRPGSAKLIEIDPILQPSNLSKHEWSRDSLVDWSMCEEYQYYSGTITYHFSFNYHGEKVDEVMVDLGDVYEIAEVSLNQGESEVKMWSPYMLQFPGEKLIEGENALTVRITNNSANQMDKQSLPSGLIGPVKVIGSVHSN</sequence>
<dbReference type="Gene3D" id="2.60.120.260">
    <property type="entry name" value="Galactose-binding domain-like"/>
    <property type="match status" value="1"/>
</dbReference>
<evidence type="ECO:0008006" key="3">
    <source>
        <dbReference type="Google" id="ProtNLM"/>
    </source>
</evidence>
<dbReference type="RefSeq" id="WP_089739987.1">
    <property type="nucleotide sequence ID" value="NZ_FOGL01000004.1"/>
</dbReference>